<evidence type="ECO:0000313" key="3">
    <source>
        <dbReference type="EMBL" id="BDX05270.1"/>
    </source>
</evidence>
<dbReference type="PANTHER" id="PTHR30535">
    <property type="entry name" value="VITAMIN B12-BINDING PROTEIN"/>
    <property type="match status" value="1"/>
</dbReference>
<dbReference type="Proteomes" id="UP001333710">
    <property type="component" value="Chromosome"/>
</dbReference>
<keyword evidence="1" id="KW-0732">Signal</keyword>
<dbReference type="InterPro" id="IPR050902">
    <property type="entry name" value="ABC_Transporter_SBP"/>
</dbReference>
<evidence type="ECO:0000256" key="1">
    <source>
        <dbReference type="SAM" id="SignalP"/>
    </source>
</evidence>
<dbReference type="PANTHER" id="PTHR30535:SF4">
    <property type="entry name" value="HEMIN-BINDING PERIPLASMIC PROTEIN HMUT"/>
    <property type="match status" value="1"/>
</dbReference>
<dbReference type="Gene3D" id="3.40.50.1980">
    <property type="entry name" value="Nitrogenase molybdenum iron protein domain"/>
    <property type="match status" value="2"/>
</dbReference>
<name>A0AA48KTD6_9ALTE</name>
<feature type="signal peptide" evidence="1">
    <location>
        <begin position="1"/>
        <end position="24"/>
    </location>
</feature>
<dbReference type="Pfam" id="PF01497">
    <property type="entry name" value="Peripla_BP_2"/>
    <property type="match status" value="1"/>
</dbReference>
<feature type="domain" description="Fe/B12 periplasmic-binding" evidence="2">
    <location>
        <begin position="28"/>
        <end position="277"/>
    </location>
</feature>
<sequence length="277" mass="29565">MLRFAALLWIVCFSAHSTASPKSAADPRIITAGGTITEIVFALGAGESVVAVDQSSQYPAAATDLPMVGYYRELAAEGVLAFMPDKLMALEGAGSPEVLEQIAAIGVDVRIYAKPKSVDDLMSLIAELGDDLNRQNAATLLQTKIQSSLPVKKQLSDTKAVYLLSAGDRGLIAAGKETVPQLLFDYNGIQNLASSHFGFKGLNSESLALQQPDFLVAPEHVVRGMGGRQAFCQAAVLRLLSAAQECRLLVMDSLMSLGMTPRLAKAIEAVNRWEEVN</sequence>
<dbReference type="PROSITE" id="PS50983">
    <property type="entry name" value="FE_B12_PBP"/>
    <property type="match status" value="1"/>
</dbReference>
<evidence type="ECO:0000313" key="4">
    <source>
        <dbReference type="Proteomes" id="UP001333710"/>
    </source>
</evidence>
<dbReference type="AlphaFoldDB" id="A0AA48KTD6"/>
<dbReference type="SUPFAM" id="SSF53807">
    <property type="entry name" value="Helical backbone' metal receptor"/>
    <property type="match status" value="1"/>
</dbReference>
<evidence type="ECO:0000259" key="2">
    <source>
        <dbReference type="PROSITE" id="PS50983"/>
    </source>
</evidence>
<reference evidence="3" key="1">
    <citation type="submission" date="2023-01" db="EMBL/GenBank/DDBJ databases">
        <title>Complete genome sequence of Planctobacterium marinum strain Dej080120_11.</title>
        <authorList>
            <person name="Ueki S."/>
            <person name="Maruyama F."/>
        </authorList>
    </citation>
    <scope>NUCLEOTIDE SEQUENCE</scope>
    <source>
        <strain evidence="3">Dej080120_11</strain>
    </source>
</reference>
<proteinExistence type="predicted"/>
<dbReference type="InterPro" id="IPR002491">
    <property type="entry name" value="ABC_transptr_periplasmic_BD"/>
</dbReference>
<keyword evidence="4" id="KW-1185">Reference proteome</keyword>
<gene>
    <name evidence="3" type="primary">bhuT</name>
    <name evidence="3" type="ORF">MACH26_07910</name>
</gene>
<dbReference type="KEGG" id="pmaw:MACH26_07910"/>
<feature type="chain" id="PRO_5041279252" evidence="1">
    <location>
        <begin position="25"/>
        <end position="277"/>
    </location>
</feature>
<accession>A0AA48KTD6</accession>
<dbReference type="EMBL" id="AP027272">
    <property type="protein sequence ID" value="BDX05270.1"/>
    <property type="molecule type" value="Genomic_DNA"/>
</dbReference>
<protein>
    <submittedName>
        <fullName evidence="3">Hemin-binding protein</fullName>
    </submittedName>
</protein>
<organism evidence="3 4">
    <name type="scientific">Planctobacterium marinum</name>
    <dbReference type="NCBI Taxonomy" id="1631968"/>
    <lineage>
        <taxon>Bacteria</taxon>
        <taxon>Pseudomonadati</taxon>
        <taxon>Pseudomonadota</taxon>
        <taxon>Gammaproteobacteria</taxon>
        <taxon>Alteromonadales</taxon>
        <taxon>Alteromonadaceae</taxon>
        <taxon>Planctobacterium</taxon>
    </lineage>
</organism>